<comment type="caution">
    <text evidence="3">The sequence shown here is derived from an EMBL/GenBank/DDBJ whole genome shotgun (WGS) entry which is preliminary data.</text>
</comment>
<keyword evidence="2" id="KW-0677">Repeat</keyword>
<dbReference type="InterPro" id="IPR052124">
    <property type="entry name" value="Rab9_kelch_effector"/>
</dbReference>
<dbReference type="EMBL" id="JAPFFF010000057">
    <property type="protein sequence ID" value="KAK8837871.1"/>
    <property type="molecule type" value="Genomic_DNA"/>
</dbReference>
<protein>
    <recommendedName>
        <fullName evidence="5">Kelch motif family protein</fullName>
    </recommendedName>
</protein>
<proteinExistence type="predicted"/>
<accession>A0ABR2GW49</accession>
<evidence type="ECO:0000256" key="1">
    <source>
        <dbReference type="ARBA" id="ARBA00022441"/>
    </source>
</evidence>
<keyword evidence="4" id="KW-1185">Reference proteome</keyword>
<evidence type="ECO:0008006" key="5">
    <source>
        <dbReference type="Google" id="ProtNLM"/>
    </source>
</evidence>
<dbReference type="Pfam" id="PF24681">
    <property type="entry name" value="Kelch_KLHDC2_KLHL20_DRC7"/>
    <property type="match status" value="1"/>
</dbReference>
<dbReference type="Gene3D" id="2.120.10.80">
    <property type="entry name" value="Kelch-type beta propeller"/>
    <property type="match status" value="1"/>
</dbReference>
<name>A0ABR2GW49_9EUKA</name>
<evidence type="ECO:0000256" key="2">
    <source>
        <dbReference type="ARBA" id="ARBA00022737"/>
    </source>
</evidence>
<gene>
    <name evidence="3" type="ORF">M9Y10_035810</name>
</gene>
<dbReference type="PANTHER" id="PTHR46647">
    <property type="entry name" value="RAB9 EFFECTOR PROTEIN WITH KELCH MOTIFS"/>
    <property type="match status" value="1"/>
</dbReference>
<reference evidence="3 4" key="1">
    <citation type="submission" date="2024-04" db="EMBL/GenBank/DDBJ databases">
        <title>Tritrichomonas musculus Genome.</title>
        <authorList>
            <person name="Alves-Ferreira E."/>
            <person name="Grigg M."/>
            <person name="Lorenzi H."/>
            <person name="Galac M."/>
        </authorList>
    </citation>
    <scope>NUCLEOTIDE SEQUENCE [LARGE SCALE GENOMIC DNA]</scope>
    <source>
        <strain evidence="3 4">EAF2021</strain>
    </source>
</reference>
<organism evidence="3 4">
    <name type="scientific">Tritrichomonas musculus</name>
    <dbReference type="NCBI Taxonomy" id="1915356"/>
    <lineage>
        <taxon>Eukaryota</taxon>
        <taxon>Metamonada</taxon>
        <taxon>Parabasalia</taxon>
        <taxon>Tritrichomonadida</taxon>
        <taxon>Tritrichomonadidae</taxon>
        <taxon>Tritrichomonas</taxon>
    </lineage>
</organism>
<dbReference type="PANTHER" id="PTHR46647:SF1">
    <property type="entry name" value="RAB9 EFFECTOR PROTEIN WITH KELCH MOTIFS"/>
    <property type="match status" value="1"/>
</dbReference>
<dbReference type="Proteomes" id="UP001470230">
    <property type="component" value="Unassembled WGS sequence"/>
</dbReference>
<evidence type="ECO:0000313" key="3">
    <source>
        <dbReference type="EMBL" id="KAK8837871.1"/>
    </source>
</evidence>
<sequence>MGNNHSKGHNNGEAYNHISSSISDYSKIEHPDRYIPPFAAVWHKIIPEMREYPINRTGHFYSYYPAKDCAITGCGSTSDHALLNDFWSLNLKNYTWTRLNITGTLITPRSGAKSTIVDDTLYIFGGYSDPIYYNDLYAVNLNTLFCTKIEGTGEIPTPRKTPLFSNFKHKLYIWGGFDGSWPSDLYVFDLVTQIWSKYNQSAPGRSGETYETIGNSIYCYMSAKMGGMYVVNMETNEVKQVQTSGREPDDPNLLNSGLVKVDHYLFLIGGKSTNKEEYTLLYACDVYKMKWFLFYLIPDDDSVNLCDGYINEEYNFMVPRTASMGIVYSTASRRIVTFLGRPMTEDPPPIHAFDLGDAYSIIHLEHDMLEMCKPEVPVNNVLRK</sequence>
<keyword evidence="1" id="KW-0880">Kelch repeat</keyword>
<evidence type="ECO:0000313" key="4">
    <source>
        <dbReference type="Proteomes" id="UP001470230"/>
    </source>
</evidence>
<dbReference type="SUPFAM" id="SSF117281">
    <property type="entry name" value="Kelch motif"/>
    <property type="match status" value="1"/>
</dbReference>
<dbReference type="InterPro" id="IPR015915">
    <property type="entry name" value="Kelch-typ_b-propeller"/>
</dbReference>